<keyword evidence="2" id="KW-1185">Reference proteome</keyword>
<proteinExistence type="predicted"/>
<dbReference type="EMBL" id="JACHJT010000001">
    <property type="protein sequence ID" value="MBB4934388.1"/>
    <property type="molecule type" value="Genomic_DNA"/>
</dbReference>
<sequence length="138" mass="15580">MVRMRELLEEACWVGSREKCNALQALATNVFDSVMNRMITEHLGMGKREARQHFKQCDVADLDDAELGQLRLLLIGGGVETAFRQEPDDGSVWPSYNRNESSHRIAEVSKPAHAVRALLLAQALVRWFSVQLQAEEES</sequence>
<dbReference type="AlphaFoldDB" id="A0A7W7RMM2"/>
<name>A0A7W7RMM2_9ACTN</name>
<gene>
    <name evidence="1" type="ORF">F4561_005208</name>
</gene>
<evidence type="ECO:0000313" key="1">
    <source>
        <dbReference type="EMBL" id="MBB4934388.1"/>
    </source>
</evidence>
<organism evidence="1 2">
    <name type="scientific">Lipingzhangella halophila</name>
    <dbReference type="NCBI Taxonomy" id="1783352"/>
    <lineage>
        <taxon>Bacteria</taxon>
        <taxon>Bacillati</taxon>
        <taxon>Actinomycetota</taxon>
        <taxon>Actinomycetes</taxon>
        <taxon>Streptosporangiales</taxon>
        <taxon>Nocardiopsidaceae</taxon>
        <taxon>Lipingzhangella</taxon>
    </lineage>
</organism>
<dbReference type="RefSeq" id="WP_184582404.1">
    <property type="nucleotide sequence ID" value="NZ_JACHJT010000001.1"/>
</dbReference>
<accession>A0A7W7RMM2</accession>
<evidence type="ECO:0000313" key="2">
    <source>
        <dbReference type="Proteomes" id="UP000523007"/>
    </source>
</evidence>
<reference evidence="1 2" key="1">
    <citation type="submission" date="2020-08" db="EMBL/GenBank/DDBJ databases">
        <title>Sequencing the genomes of 1000 actinobacteria strains.</title>
        <authorList>
            <person name="Klenk H.-P."/>
        </authorList>
    </citation>
    <scope>NUCLEOTIDE SEQUENCE [LARGE SCALE GENOMIC DNA]</scope>
    <source>
        <strain evidence="1 2">DSM 102030</strain>
    </source>
</reference>
<protein>
    <submittedName>
        <fullName evidence="1">Uncharacterized protein</fullName>
    </submittedName>
</protein>
<comment type="caution">
    <text evidence="1">The sequence shown here is derived from an EMBL/GenBank/DDBJ whole genome shotgun (WGS) entry which is preliminary data.</text>
</comment>
<dbReference type="Proteomes" id="UP000523007">
    <property type="component" value="Unassembled WGS sequence"/>
</dbReference>